<gene>
    <name evidence="1" type="ORF">llap_9923</name>
</gene>
<accession>A0A2I0U184</accession>
<name>A0A2I0U184_LIMLA</name>
<dbReference type="Proteomes" id="UP000233556">
    <property type="component" value="Unassembled WGS sequence"/>
</dbReference>
<reference evidence="2" key="2">
    <citation type="submission" date="2017-12" db="EMBL/GenBank/DDBJ databases">
        <title>Genome sequence of the Bar-tailed Godwit (Limosa lapponica baueri).</title>
        <authorList>
            <person name="Lima N.C.B."/>
            <person name="Parody-Merino A.M."/>
            <person name="Battley P.F."/>
            <person name="Fidler A.E."/>
            <person name="Prosdocimi F."/>
        </authorList>
    </citation>
    <scope>NUCLEOTIDE SEQUENCE [LARGE SCALE GENOMIC DNA]</scope>
</reference>
<evidence type="ECO:0000313" key="2">
    <source>
        <dbReference type="Proteomes" id="UP000233556"/>
    </source>
</evidence>
<proteinExistence type="predicted"/>
<sequence>MDKLNMSGQRALAVHKANRILDCIKRIMECYHPEYSIQLWGPQHRKDMDLLEWVQRRATKVIRGLEHPSYEDKLRELGLFSLEKRRLWRDLTVAFQYLKWAYKKDGDKHFSRTCCIRMVRNGFK</sequence>
<protein>
    <submittedName>
        <fullName evidence="1">Uncharacterized protein</fullName>
    </submittedName>
</protein>
<keyword evidence="2" id="KW-1185">Reference proteome</keyword>
<evidence type="ECO:0000313" key="1">
    <source>
        <dbReference type="EMBL" id="PKU39779.1"/>
    </source>
</evidence>
<dbReference type="AlphaFoldDB" id="A0A2I0U184"/>
<dbReference type="EMBL" id="KZ506414">
    <property type="protein sequence ID" value="PKU39779.1"/>
    <property type="molecule type" value="Genomic_DNA"/>
</dbReference>
<reference evidence="2" key="1">
    <citation type="submission" date="2017-11" db="EMBL/GenBank/DDBJ databases">
        <authorList>
            <person name="Lima N.C."/>
            <person name="Parody-Merino A.M."/>
            <person name="Battley P.F."/>
            <person name="Fidler A.E."/>
            <person name="Prosdocimi F."/>
        </authorList>
    </citation>
    <scope>NUCLEOTIDE SEQUENCE [LARGE SCALE GENOMIC DNA]</scope>
</reference>
<organism evidence="1 2">
    <name type="scientific">Limosa lapponica baueri</name>
    <dbReference type="NCBI Taxonomy" id="1758121"/>
    <lineage>
        <taxon>Eukaryota</taxon>
        <taxon>Metazoa</taxon>
        <taxon>Chordata</taxon>
        <taxon>Craniata</taxon>
        <taxon>Vertebrata</taxon>
        <taxon>Euteleostomi</taxon>
        <taxon>Archelosauria</taxon>
        <taxon>Archosauria</taxon>
        <taxon>Dinosauria</taxon>
        <taxon>Saurischia</taxon>
        <taxon>Theropoda</taxon>
        <taxon>Coelurosauria</taxon>
        <taxon>Aves</taxon>
        <taxon>Neognathae</taxon>
        <taxon>Neoaves</taxon>
        <taxon>Charadriiformes</taxon>
        <taxon>Scolopacidae</taxon>
        <taxon>Limosa</taxon>
    </lineage>
</organism>